<gene>
    <name evidence="2" type="ORF">G2W53_008716</name>
</gene>
<protein>
    <submittedName>
        <fullName evidence="2">Uncharacterized protein</fullName>
    </submittedName>
</protein>
<feature type="region of interest" description="Disordered" evidence="1">
    <location>
        <begin position="1"/>
        <end position="23"/>
    </location>
</feature>
<dbReference type="EMBL" id="JAAIUW010000003">
    <property type="protein sequence ID" value="KAF7840234.1"/>
    <property type="molecule type" value="Genomic_DNA"/>
</dbReference>
<evidence type="ECO:0000256" key="1">
    <source>
        <dbReference type="SAM" id="MobiDB-lite"/>
    </source>
</evidence>
<name>A0A834X8M5_9FABA</name>
<comment type="caution">
    <text evidence="2">The sequence shown here is derived from an EMBL/GenBank/DDBJ whole genome shotgun (WGS) entry which is preliminary data.</text>
</comment>
<feature type="compositionally biased region" description="Basic residues" evidence="1">
    <location>
        <begin position="1"/>
        <end position="12"/>
    </location>
</feature>
<reference evidence="2" key="1">
    <citation type="submission" date="2020-09" db="EMBL/GenBank/DDBJ databases">
        <title>Genome-Enabled Discovery of Anthraquinone Biosynthesis in Senna tora.</title>
        <authorList>
            <person name="Kang S.-H."/>
            <person name="Pandey R.P."/>
            <person name="Lee C.-M."/>
            <person name="Sim J.-S."/>
            <person name="Jeong J.-T."/>
            <person name="Choi B.-S."/>
            <person name="Jung M."/>
            <person name="Ginzburg D."/>
            <person name="Zhao K."/>
            <person name="Won S.Y."/>
            <person name="Oh T.-J."/>
            <person name="Yu Y."/>
            <person name="Kim N.-H."/>
            <person name="Lee O.R."/>
            <person name="Lee T.-H."/>
            <person name="Bashyal P."/>
            <person name="Kim T.-S."/>
            <person name="Lee W.-H."/>
            <person name="Kawkins C."/>
            <person name="Kim C.-K."/>
            <person name="Kim J.S."/>
            <person name="Ahn B.O."/>
            <person name="Rhee S.Y."/>
            <person name="Sohng J.K."/>
        </authorList>
    </citation>
    <scope>NUCLEOTIDE SEQUENCE</scope>
    <source>
        <tissue evidence="2">Leaf</tissue>
    </source>
</reference>
<evidence type="ECO:0000313" key="2">
    <source>
        <dbReference type="EMBL" id="KAF7840234.1"/>
    </source>
</evidence>
<dbReference type="Proteomes" id="UP000634136">
    <property type="component" value="Unassembled WGS sequence"/>
</dbReference>
<keyword evidence="3" id="KW-1185">Reference proteome</keyword>
<dbReference type="AlphaFoldDB" id="A0A834X8M5"/>
<accession>A0A834X8M5</accession>
<proteinExistence type="predicted"/>
<organism evidence="2 3">
    <name type="scientific">Senna tora</name>
    <dbReference type="NCBI Taxonomy" id="362788"/>
    <lineage>
        <taxon>Eukaryota</taxon>
        <taxon>Viridiplantae</taxon>
        <taxon>Streptophyta</taxon>
        <taxon>Embryophyta</taxon>
        <taxon>Tracheophyta</taxon>
        <taxon>Spermatophyta</taxon>
        <taxon>Magnoliopsida</taxon>
        <taxon>eudicotyledons</taxon>
        <taxon>Gunneridae</taxon>
        <taxon>Pentapetalae</taxon>
        <taxon>rosids</taxon>
        <taxon>fabids</taxon>
        <taxon>Fabales</taxon>
        <taxon>Fabaceae</taxon>
        <taxon>Caesalpinioideae</taxon>
        <taxon>Cassia clade</taxon>
        <taxon>Senna</taxon>
    </lineage>
</organism>
<sequence>MLARQHPHRHPHPGPPDGGGAVQKCSALTITHLALAKSIKEGYVRKHPGRQSREALVVEAHHHLDGHRRQSRDQQLRHLLPDVRNLDRRHRLLVHLIRDNTIHLALFQRNATTHYINKGNTKELIM</sequence>
<evidence type="ECO:0000313" key="3">
    <source>
        <dbReference type="Proteomes" id="UP000634136"/>
    </source>
</evidence>